<protein>
    <recommendedName>
        <fullName evidence="9">NADH dehydrogenase [ubiquinone] iron-sulfur protein 4, mitochondrial</fullName>
    </recommendedName>
</protein>
<dbReference type="EMBL" id="CDHN01000007">
    <property type="protein sequence ID" value="CEJ94869.1"/>
    <property type="molecule type" value="Genomic_DNA"/>
</dbReference>
<proteinExistence type="inferred from homology"/>
<dbReference type="InterPro" id="IPR006885">
    <property type="entry name" value="NADH_UbQ_FeS_4_mit-like"/>
</dbReference>
<gene>
    <name evidence="10" type="ORF">VHEMI10376</name>
</gene>
<reference evidence="10 11" key="1">
    <citation type="journal article" date="2015" name="Genome Announc.">
        <title>Draft Genome Sequence and Gene Annotation of the Entomopathogenic Fungus Verticillium hemipterigenum.</title>
        <authorList>
            <person name="Horn F."/>
            <person name="Habel A."/>
            <person name="Scharf D.H."/>
            <person name="Dworschak J."/>
            <person name="Brakhage A.A."/>
            <person name="Guthke R."/>
            <person name="Hertweck C."/>
            <person name="Linde J."/>
        </authorList>
    </citation>
    <scope>NUCLEOTIDE SEQUENCE [LARGE SCALE GENOMIC DNA]</scope>
</reference>
<evidence type="ECO:0000256" key="9">
    <source>
        <dbReference type="RuleBase" id="RU367010"/>
    </source>
</evidence>
<sequence>MASLRTQSAMRALRAAPSARLAVYSAPRRYNSSVTKAAAADSLVADPNQPDYSIHPDKASSTFTPVPKRIQDGTENIHSASITSGAPLELQARTVRIYKESKPATQSGTWKSHHWRMDWDVLPKGHRWENSLMGWQSSGDVMQGTHMNFKSKEDAIHFAEKQGYEYFVQEPNTRKFTPKAYANNFLYSAGKLKQVRTK</sequence>
<dbReference type="InterPro" id="IPR038532">
    <property type="entry name" value="NDUFS4-like_sf"/>
</dbReference>
<dbReference type="PANTHER" id="PTHR12219">
    <property type="entry name" value="NADH-UBIQUINONE OXIDOREDUCTASE"/>
    <property type="match status" value="1"/>
</dbReference>
<keyword evidence="4 9" id="KW-0999">Mitochondrion inner membrane</keyword>
<dbReference type="Gene3D" id="3.30.160.190">
    <property type="entry name" value="atu1810 like domain"/>
    <property type="match status" value="1"/>
</dbReference>
<comment type="function">
    <text evidence="9">Accessory subunit of the mitochondrial membrane respiratory chain NADH dehydrogenase (Complex I), that is believed not to be involved in catalysis. Complex I functions in the transfer of electrons from NADH to the respiratory chain. The immediate electron acceptor for the enzyme is believed to be ubiquinone.</text>
</comment>
<dbReference type="AlphaFoldDB" id="A0A0A1TIM1"/>
<dbReference type="GO" id="GO:0022900">
    <property type="term" value="P:electron transport chain"/>
    <property type="evidence" value="ECO:0007669"/>
    <property type="project" value="InterPro"/>
</dbReference>
<keyword evidence="3 9" id="KW-0679">Respiratory chain</keyword>
<dbReference type="FunFam" id="3.30.160.190:FF:000001">
    <property type="entry name" value="NADH-ubiquinone oxidoreductase 21 kDa subunit mitochondrial"/>
    <property type="match status" value="1"/>
</dbReference>
<keyword evidence="8 9" id="KW-0472">Membrane</keyword>
<comment type="subcellular location">
    <subcellularLocation>
        <location evidence="9">Mitochondrion inner membrane</location>
        <topology evidence="9">Peripheral membrane protein</topology>
        <orientation evidence="9">Matrix side</orientation>
    </subcellularLocation>
</comment>
<evidence type="ECO:0000256" key="4">
    <source>
        <dbReference type="ARBA" id="ARBA00022792"/>
    </source>
</evidence>
<accession>A0A0A1TIM1</accession>
<evidence type="ECO:0000256" key="5">
    <source>
        <dbReference type="ARBA" id="ARBA00022946"/>
    </source>
</evidence>
<evidence type="ECO:0000256" key="7">
    <source>
        <dbReference type="ARBA" id="ARBA00023128"/>
    </source>
</evidence>
<comment type="similarity">
    <text evidence="1 9">Belongs to the complex I NDUFS4 subunit family.</text>
</comment>
<keyword evidence="10" id="KW-0830">Ubiquinone</keyword>
<dbReference type="STRING" id="1531966.A0A0A1TIM1"/>
<dbReference type="Pfam" id="PF04800">
    <property type="entry name" value="NDUS4"/>
    <property type="match status" value="1"/>
</dbReference>
<evidence type="ECO:0000256" key="2">
    <source>
        <dbReference type="ARBA" id="ARBA00022448"/>
    </source>
</evidence>
<evidence type="ECO:0000256" key="6">
    <source>
        <dbReference type="ARBA" id="ARBA00022982"/>
    </source>
</evidence>
<keyword evidence="11" id="KW-1185">Reference proteome</keyword>
<keyword evidence="6 9" id="KW-0249">Electron transport</keyword>
<dbReference type="Proteomes" id="UP000039046">
    <property type="component" value="Unassembled WGS sequence"/>
</dbReference>
<dbReference type="PANTHER" id="PTHR12219:SF8">
    <property type="entry name" value="NADH DEHYDROGENASE [UBIQUINONE] IRON-SULFUR PROTEIN 4, MITOCHONDRIAL"/>
    <property type="match status" value="1"/>
</dbReference>
<keyword evidence="7 9" id="KW-0496">Mitochondrion</keyword>
<evidence type="ECO:0000256" key="8">
    <source>
        <dbReference type="ARBA" id="ARBA00023136"/>
    </source>
</evidence>
<dbReference type="GO" id="GO:0005743">
    <property type="term" value="C:mitochondrial inner membrane"/>
    <property type="evidence" value="ECO:0007669"/>
    <property type="project" value="UniProtKB-SubCell"/>
</dbReference>
<evidence type="ECO:0000313" key="10">
    <source>
        <dbReference type="EMBL" id="CEJ94869.1"/>
    </source>
</evidence>
<name>A0A0A1TIM1_9HYPO</name>
<dbReference type="OrthoDB" id="3089at2759"/>
<evidence type="ECO:0000256" key="1">
    <source>
        <dbReference type="ARBA" id="ARBA00005882"/>
    </source>
</evidence>
<evidence type="ECO:0000256" key="3">
    <source>
        <dbReference type="ARBA" id="ARBA00022660"/>
    </source>
</evidence>
<dbReference type="HOGENOM" id="CLU_077196_0_0_1"/>
<organism evidence="10 11">
    <name type="scientific">[Torrubiella] hemipterigena</name>
    <dbReference type="NCBI Taxonomy" id="1531966"/>
    <lineage>
        <taxon>Eukaryota</taxon>
        <taxon>Fungi</taxon>
        <taxon>Dikarya</taxon>
        <taxon>Ascomycota</taxon>
        <taxon>Pezizomycotina</taxon>
        <taxon>Sordariomycetes</taxon>
        <taxon>Hypocreomycetidae</taxon>
        <taxon>Hypocreales</taxon>
        <taxon>Clavicipitaceae</taxon>
        <taxon>Clavicipitaceae incertae sedis</taxon>
        <taxon>'Torrubiella' clade</taxon>
    </lineage>
</organism>
<keyword evidence="2 9" id="KW-0813">Transport</keyword>
<keyword evidence="5 9" id="KW-0809">Transit peptide</keyword>
<evidence type="ECO:0000313" key="11">
    <source>
        <dbReference type="Proteomes" id="UP000039046"/>
    </source>
</evidence>